<evidence type="ECO:0000313" key="4">
    <source>
        <dbReference type="Proteomes" id="UP001218188"/>
    </source>
</evidence>
<keyword evidence="2" id="KW-0732">Signal</keyword>
<dbReference type="Proteomes" id="UP001218188">
    <property type="component" value="Unassembled WGS sequence"/>
</dbReference>
<evidence type="ECO:0000256" key="2">
    <source>
        <dbReference type="SAM" id="SignalP"/>
    </source>
</evidence>
<proteinExistence type="predicted"/>
<gene>
    <name evidence="3" type="ORF">C8F04DRAFT_1403029</name>
</gene>
<organism evidence="3 4">
    <name type="scientific">Mycena alexandri</name>
    <dbReference type="NCBI Taxonomy" id="1745969"/>
    <lineage>
        <taxon>Eukaryota</taxon>
        <taxon>Fungi</taxon>
        <taxon>Dikarya</taxon>
        <taxon>Basidiomycota</taxon>
        <taxon>Agaricomycotina</taxon>
        <taxon>Agaricomycetes</taxon>
        <taxon>Agaricomycetidae</taxon>
        <taxon>Agaricales</taxon>
        <taxon>Marasmiineae</taxon>
        <taxon>Mycenaceae</taxon>
        <taxon>Mycena</taxon>
    </lineage>
</organism>
<evidence type="ECO:0008006" key="5">
    <source>
        <dbReference type="Google" id="ProtNLM"/>
    </source>
</evidence>
<feature type="region of interest" description="Disordered" evidence="1">
    <location>
        <begin position="56"/>
        <end position="94"/>
    </location>
</feature>
<keyword evidence="4" id="KW-1185">Reference proteome</keyword>
<dbReference type="AlphaFoldDB" id="A0AAD6S664"/>
<name>A0AAD6S664_9AGAR</name>
<evidence type="ECO:0000256" key="1">
    <source>
        <dbReference type="SAM" id="MobiDB-lite"/>
    </source>
</evidence>
<dbReference type="EMBL" id="JARJCM010000235">
    <property type="protein sequence ID" value="KAJ7021332.1"/>
    <property type="molecule type" value="Genomic_DNA"/>
</dbReference>
<feature type="signal peptide" evidence="2">
    <location>
        <begin position="1"/>
        <end position="20"/>
    </location>
</feature>
<protein>
    <recommendedName>
        <fullName evidence="5">Secreted protein</fullName>
    </recommendedName>
</protein>
<feature type="chain" id="PRO_5042050081" description="Secreted protein" evidence="2">
    <location>
        <begin position="21"/>
        <end position="94"/>
    </location>
</feature>
<evidence type="ECO:0000313" key="3">
    <source>
        <dbReference type="EMBL" id="KAJ7021332.1"/>
    </source>
</evidence>
<reference evidence="3" key="1">
    <citation type="submission" date="2023-03" db="EMBL/GenBank/DDBJ databases">
        <title>Massive genome expansion in bonnet fungi (Mycena s.s.) driven by repeated elements and novel gene families across ecological guilds.</title>
        <authorList>
            <consortium name="Lawrence Berkeley National Laboratory"/>
            <person name="Harder C.B."/>
            <person name="Miyauchi S."/>
            <person name="Viragh M."/>
            <person name="Kuo A."/>
            <person name="Thoen E."/>
            <person name="Andreopoulos B."/>
            <person name="Lu D."/>
            <person name="Skrede I."/>
            <person name="Drula E."/>
            <person name="Henrissat B."/>
            <person name="Morin E."/>
            <person name="Kohler A."/>
            <person name="Barry K."/>
            <person name="LaButti K."/>
            <person name="Morin E."/>
            <person name="Salamov A."/>
            <person name="Lipzen A."/>
            <person name="Mereny Z."/>
            <person name="Hegedus B."/>
            <person name="Baldrian P."/>
            <person name="Stursova M."/>
            <person name="Weitz H."/>
            <person name="Taylor A."/>
            <person name="Grigoriev I.V."/>
            <person name="Nagy L.G."/>
            <person name="Martin F."/>
            <person name="Kauserud H."/>
        </authorList>
    </citation>
    <scope>NUCLEOTIDE SEQUENCE</scope>
    <source>
        <strain evidence="3">CBHHK200</strain>
    </source>
</reference>
<feature type="compositionally biased region" description="Acidic residues" evidence="1">
    <location>
        <begin position="61"/>
        <end position="76"/>
    </location>
</feature>
<sequence>MRHGDRIILAILMLLPPAFSPPTLRVLLSTCVPRSHTGKGRFGVGIAELGEERRWGYVPDDTGDTTSDTDDVEDEGDCGKRWGAGADAPAHPSL</sequence>
<comment type="caution">
    <text evidence="3">The sequence shown here is derived from an EMBL/GenBank/DDBJ whole genome shotgun (WGS) entry which is preliminary data.</text>
</comment>
<accession>A0AAD6S664</accession>